<evidence type="ECO:0000313" key="2">
    <source>
        <dbReference type="Proteomes" id="UP001283361"/>
    </source>
</evidence>
<sequence length="162" mass="18411">MEPEDRRGMYRGPFFSMTLTRSLSLLLERSHLMCLLSQGQRSKPTETLYEQAVEVRIKIRNVCVGGADIAIKLTESPLSEEISVEYANLKCITTQKTMERTEALTYAGGQISLAFTYWTYPIRKITVINGFESSRGRCWSDGQNDGQSPGFRMCWASRGEMF</sequence>
<keyword evidence="2" id="KW-1185">Reference proteome</keyword>
<dbReference type="AlphaFoldDB" id="A0AAE1ARV8"/>
<dbReference type="EMBL" id="JAWDGP010001353">
    <property type="protein sequence ID" value="KAK3792649.1"/>
    <property type="molecule type" value="Genomic_DNA"/>
</dbReference>
<dbReference type="Proteomes" id="UP001283361">
    <property type="component" value="Unassembled WGS sequence"/>
</dbReference>
<comment type="caution">
    <text evidence="1">The sequence shown here is derived from an EMBL/GenBank/DDBJ whole genome shotgun (WGS) entry which is preliminary data.</text>
</comment>
<gene>
    <name evidence="1" type="ORF">RRG08_032286</name>
</gene>
<proteinExistence type="predicted"/>
<name>A0AAE1ARV8_9GAST</name>
<organism evidence="1 2">
    <name type="scientific">Elysia crispata</name>
    <name type="common">lettuce slug</name>
    <dbReference type="NCBI Taxonomy" id="231223"/>
    <lineage>
        <taxon>Eukaryota</taxon>
        <taxon>Metazoa</taxon>
        <taxon>Spiralia</taxon>
        <taxon>Lophotrochozoa</taxon>
        <taxon>Mollusca</taxon>
        <taxon>Gastropoda</taxon>
        <taxon>Heterobranchia</taxon>
        <taxon>Euthyneura</taxon>
        <taxon>Panpulmonata</taxon>
        <taxon>Sacoglossa</taxon>
        <taxon>Placobranchoidea</taxon>
        <taxon>Plakobranchidae</taxon>
        <taxon>Elysia</taxon>
    </lineage>
</organism>
<reference evidence="1" key="1">
    <citation type="journal article" date="2023" name="G3 (Bethesda)">
        <title>A reference genome for the long-term kleptoplast-retaining sea slug Elysia crispata morphotype clarki.</title>
        <authorList>
            <person name="Eastman K.E."/>
            <person name="Pendleton A.L."/>
            <person name="Shaikh M.A."/>
            <person name="Suttiyut T."/>
            <person name="Ogas R."/>
            <person name="Tomko P."/>
            <person name="Gavelis G."/>
            <person name="Widhalm J.R."/>
            <person name="Wisecaver J.H."/>
        </authorList>
    </citation>
    <scope>NUCLEOTIDE SEQUENCE</scope>
    <source>
        <strain evidence="1">ECLA1</strain>
    </source>
</reference>
<protein>
    <submittedName>
        <fullName evidence="1">Uncharacterized protein</fullName>
    </submittedName>
</protein>
<accession>A0AAE1ARV8</accession>
<evidence type="ECO:0000313" key="1">
    <source>
        <dbReference type="EMBL" id="KAK3792649.1"/>
    </source>
</evidence>